<evidence type="ECO:0000313" key="5">
    <source>
        <dbReference type="Proteomes" id="UP000285310"/>
    </source>
</evidence>
<reference evidence="4 5" key="1">
    <citation type="submission" date="2013-10" db="EMBL/GenBank/DDBJ databases">
        <title>Salinisphaera japonica YTM-1 Genome Sequencing.</title>
        <authorList>
            <person name="Lai Q."/>
            <person name="Li C."/>
            <person name="Shao Z."/>
        </authorList>
    </citation>
    <scope>NUCLEOTIDE SEQUENCE [LARGE SCALE GENOMIC DNA]</scope>
    <source>
        <strain evidence="4 5">YTM-1</strain>
    </source>
</reference>
<dbReference type="FunCoup" id="A0A423PJM6">
    <property type="interactions" value="73"/>
</dbReference>
<keyword evidence="2" id="KW-0472">Membrane</keyword>
<dbReference type="PRINTS" id="PR00625">
    <property type="entry name" value="JDOMAIN"/>
</dbReference>
<feature type="transmembrane region" description="Helical" evidence="2">
    <location>
        <begin position="6"/>
        <end position="32"/>
    </location>
</feature>
<dbReference type="EMBL" id="AYKG01000044">
    <property type="protein sequence ID" value="ROO25797.1"/>
    <property type="molecule type" value="Genomic_DNA"/>
</dbReference>
<dbReference type="InParanoid" id="A0A423PJM6"/>
<protein>
    <submittedName>
        <fullName evidence="4">Molecular chaperone DnaJ</fullName>
    </submittedName>
</protein>
<keyword evidence="5" id="KW-1185">Reference proteome</keyword>
<dbReference type="CDD" id="cd07316">
    <property type="entry name" value="terB_like_DjlA"/>
    <property type="match status" value="1"/>
</dbReference>
<dbReference type="PROSITE" id="PS50076">
    <property type="entry name" value="DNAJ_2"/>
    <property type="match status" value="1"/>
</dbReference>
<feature type="domain" description="J" evidence="3">
    <location>
        <begin position="205"/>
        <end position="269"/>
    </location>
</feature>
<evidence type="ECO:0000313" key="4">
    <source>
        <dbReference type="EMBL" id="ROO25797.1"/>
    </source>
</evidence>
<keyword evidence="2" id="KW-0812">Transmembrane</keyword>
<dbReference type="AlphaFoldDB" id="A0A423PJM6"/>
<dbReference type="SMART" id="SM00271">
    <property type="entry name" value="DnaJ"/>
    <property type="match status" value="1"/>
</dbReference>
<dbReference type="Pfam" id="PF05099">
    <property type="entry name" value="TerB"/>
    <property type="match status" value="1"/>
</dbReference>
<dbReference type="InterPro" id="IPR029024">
    <property type="entry name" value="TerB-like"/>
</dbReference>
<dbReference type="PANTHER" id="PTHR24074">
    <property type="entry name" value="CO-CHAPERONE PROTEIN DJLA"/>
    <property type="match status" value="1"/>
</dbReference>
<keyword evidence="1" id="KW-0143">Chaperone</keyword>
<dbReference type="RefSeq" id="WP_123658932.1">
    <property type="nucleotide sequence ID" value="NZ_AYKG01000044.1"/>
</dbReference>
<gene>
    <name evidence="4" type="ORF">SAJA_12275</name>
</gene>
<evidence type="ECO:0000256" key="1">
    <source>
        <dbReference type="ARBA" id="ARBA00023186"/>
    </source>
</evidence>
<evidence type="ECO:0000259" key="3">
    <source>
        <dbReference type="PROSITE" id="PS50076"/>
    </source>
</evidence>
<name>A0A423PJM6_9GAMM</name>
<proteinExistence type="predicted"/>
<dbReference type="InterPro" id="IPR001623">
    <property type="entry name" value="DnaJ_domain"/>
</dbReference>
<dbReference type="OrthoDB" id="9782583at2"/>
<dbReference type="SUPFAM" id="SSF46565">
    <property type="entry name" value="Chaperone J-domain"/>
    <property type="match status" value="1"/>
</dbReference>
<dbReference type="CDD" id="cd06257">
    <property type="entry name" value="DnaJ"/>
    <property type="match status" value="1"/>
</dbReference>
<sequence>MLIAIIVGALIGASFMGFSGGLLGAVAGFWVFQMVAMGTRRGKLGAIQNQFLSSTFAVMGALCKADGQVTRDEIRVAEELFTRLRMSDEQKTQAREAFNRGKADDFDLDGEVAAFRQTARGQRALHQMFLQVQIAAIAADGKVSDAEHNMLMRVARGLGLSEGEIRQLEAMLGMRGGAGGGFGGQTSGDGMGSKAGVSQEEQISQAYDVLGVDSDATDADVKKAYRRQMSQNHPDKLAAKGMPESMREMAEQKTREIGAAYERICEARGMN</sequence>
<dbReference type="NCBIfam" id="NF006948">
    <property type="entry name" value="PRK09430.1"/>
    <property type="match status" value="1"/>
</dbReference>
<dbReference type="InterPro" id="IPR007791">
    <property type="entry name" value="DjlA_N"/>
</dbReference>
<dbReference type="Pfam" id="PF00226">
    <property type="entry name" value="DnaJ"/>
    <property type="match status" value="1"/>
</dbReference>
<dbReference type="InterPro" id="IPR036869">
    <property type="entry name" value="J_dom_sf"/>
</dbReference>
<dbReference type="Proteomes" id="UP000285310">
    <property type="component" value="Unassembled WGS sequence"/>
</dbReference>
<comment type="caution">
    <text evidence="4">The sequence shown here is derived from an EMBL/GenBank/DDBJ whole genome shotgun (WGS) entry which is preliminary data.</text>
</comment>
<dbReference type="InterPro" id="IPR050817">
    <property type="entry name" value="DjlA_DnaK_co-chaperone"/>
</dbReference>
<organism evidence="4 5">
    <name type="scientific">Salinisphaera japonica YTM-1</name>
    <dbReference type="NCBI Taxonomy" id="1209778"/>
    <lineage>
        <taxon>Bacteria</taxon>
        <taxon>Pseudomonadati</taxon>
        <taxon>Pseudomonadota</taxon>
        <taxon>Gammaproteobacteria</taxon>
        <taxon>Salinisphaerales</taxon>
        <taxon>Salinisphaeraceae</taxon>
        <taxon>Salinisphaera</taxon>
    </lineage>
</organism>
<evidence type="ECO:0000256" key="2">
    <source>
        <dbReference type="SAM" id="Phobius"/>
    </source>
</evidence>
<dbReference type="Gene3D" id="1.10.3680.10">
    <property type="entry name" value="TerB-like"/>
    <property type="match status" value="1"/>
</dbReference>
<dbReference type="Gene3D" id="1.10.287.110">
    <property type="entry name" value="DnaJ domain"/>
    <property type="match status" value="1"/>
</dbReference>
<dbReference type="SUPFAM" id="SSF158682">
    <property type="entry name" value="TerB-like"/>
    <property type="match status" value="1"/>
</dbReference>
<accession>A0A423PJM6</accession>
<keyword evidence="2" id="KW-1133">Transmembrane helix</keyword>